<dbReference type="InterPro" id="IPR001356">
    <property type="entry name" value="HD"/>
</dbReference>
<evidence type="ECO:0000256" key="6">
    <source>
        <dbReference type="ARBA" id="ARBA00023163"/>
    </source>
</evidence>
<evidence type="ECO:0000256" key="4">
    <source>
        <dbReference type="ARBA" id="ARBA00023125"/>
    </source>
</evidence>
<sequence>MGDHQDEVCNISWLSLGLGFGEYVPKKMQKINNKQQQQQQQQQQFSFTLIPKEELGINNNDDDNNNINMEIDYEANSSEEDDHHLMKRIRSNNNIVNYDQDSSFGIRRSSSDHHHQYNNNNKNIITTNHNYKGISSSSGSELTERKKLRLSKEQSTLLEESFKLHTTLNPAQKQALAQQLNLKTRQVEVWFQNRRARTKLKQTEVDCEFLKKCCERLNEENRRLKKELHELRSLKLGASQLYIQLPKAGTLTICPSCDKITRTAAANAAAVDG</sequence>
<dbReference type="CDD" id="cd00086">
    <property type="entry name" value="homeodomain"/>
    <property type="match status" value="1"/>
</dbReference>
<dbReference type="InterPro" id="IPR050762">
    <property type="entry name" value="HD-ZIP_Homeobox_LZ_Class_II"/>
</dbReference>
<gene>
    <name evidence="13" type="ORF">CITCOLO1_LOCUS22374</name>
</gene>
<dbReference type="SUPFAM" id="SSF46689">
    <property type="entry name" value="Homeodomain-like"/>
    <property type="match status" value="1"/>
</dbReference>
<comment type="similarity">
    <text evidence="2">Belongs to the HD-ZIP homeobox family. Class II subfamily.</text>
</comment>
<reference evidence="13 14" key="1">
    <citation type="submission" date="2024-03" db="EMBL/GenBank/DDBJ databases">
        <authorList>
            <person name="Gkanogiannis A."/>
            <person name="Becerra Lopez-Lavalle L."/>
        </authorList>
    </citation>
    <scope>NUCLEOTIDE SEQUENCE [LARGE SCALE GENOMIC DNA]</scope>
</reference>
<feature type="DNA-binding region" description="Homeobox" evidence="8">
    <location>
        <begin position="143"/>
        <end position="202"/>
    </location>
</feature>
<evidence type="ECO:0000313" key="14">
    <source>
        <dbReference type="Proteomes" id="UP001642487"/>
    </source>
</evidence>
<name>A0ABP0ZAV3_9ROSI</name>
<keyword evidence="6" id="KW-0804">Transcription</keyword>
<dbReference type="Gene3D" id="1.10.10.60">
    <property type="entry name" value="Homeodomain-like"/>
    <property type="match status" value="1"/>
</dbReference>
<dbReference type="Proteomes" id="UP001642487">
    <property type="component" value="Chromosome 9"/>
</dbReference>
<dbReference type="PANTHER" id="PTHR45714:SF72">
    <property type="entry name" value="HOMEOBOX-LEUCINE ZIPPER PROTEIN HOX26-RELATED"/>
    <property type="match status" value="1"/>
</dbReference>
<dbReference type="InterPro" id="IPR017970">
    <property type="entry name" value="Homeobox_CS"/>
</dbReference>
<dbReference type="PROSITE" id="PS50071">
    <property type="entry name" value="HOMEOBOX_2"/>
    <property type="match status" value="1"/>
</dbReference>
<keyword evidence="5 8" id="KW-0371">Homeobox</keyword>
<proteinExistence type="inferred from homology"/>
<dbReference type="EMBL" id="OZ021743">
    <property type="protein sequence ID" value="CAK9329894.1"/>
    <property type="molecule type" value="Genomic_DNA"/>
</dbReference>
<keyword evidence="3" id="KW-0805">Transcription regulation</keyword>
<keyword evidence="10" id="KW-0175">Coiled coil</keyword>
<evidence type="ECO:0000256" key="3">
    <source>
        <dbReference type="ARBA" id="ARBA00023015"/>
    </source>
</evidence>
<keyword evidence="14" id="KW-1185">Reference proteome</keyword>
<dbReference type="Pfam" id="PF00046">
    <property type="entry name" value="Homeodomain"/>
    <property type="match status" value="1"/>
</dbReference>
<feature type="domain" description="Homeobox" evidence="12">
    <location>
        <begin position="141"/>
        <end position="201"/>
    </location>
</feature>
<evidence type="ECO:0000256" key="11">
    <source>
        <dbReference type="SAM" id="MobiDB-lite"/>
    </source>
</evidence>
<dbReference type="PANTHER" id="PTHR45714">
    <property type="entry name" value="HOMEOBOX-LEUCINE ZIPPER PROTEIN HAT14"/>
    <property type="match status" value="1"/>
</dbReference>
<dbReference type="SMART" id="SM00389">
    <property type="entry name" value="HOX"/>
    <property type="match status" value="1"/>
</dbReference>
<evidence type="ECO:0000256" key="9">
    <source>
        <dbReference type="RuleBase" id="RU000682"/>
    </source>
</evidence>
<comment type="subcellular location">
    <subcellularLocation>
        <location evidence="1 8 9">Nucleus</location>
    </subcellularLocation>
</comment>
<organism evidence="13 14">
    <name type="scientific">Citrullus colocynthis</name>
    <name type="common">colocynth</name>
    <dbReference type="NCBI Taxonomy" id="252529"/>
    <lineage>
        <taxon>Eukaryota</taxon>
        <taxon>Viridiplantae</taxon>
        <taxon>Streptophyta</taxon>
        <taxon>Embryophyta</taxon>
        <taxon>Tracheophyta</taxon>
        <taxon>Spermatophyta</taxon>
        <taxon>Magnoliopsida</taxon>
        <taxon>eudicotyledons</taxon>
        <taxon>Gunneridae</taxon>
        <taxon>Pentapetalae</taxon>
        <taxon>rosids</taxon>
        <taxon>fabids</taxon>
        <taxon>Cucurbitales</taxon>
        <taxon>Cucurbitaceae</taxon>
        <taxon>Benincaseae</taxon>
        <taxon>Citrullus</taxon>
    </lineage>
</organism>
<accession>A0ABP0ZAV3</accession>
<dbReference type="SMART" id="SM00340">
    <property type="entry name" value="HALZ"/>
    <property type="match status" value="1"/>
</dbReference>
<evidence type="ECO:0000256" key="7">
    <source>
        <dbReference type="ARBA" id="ARBA00023242"/>
    </source>
</evidence>
<dbReference type="InterPro" id="IPR009057">
    <property type="entry name" value="Homeodomain-like_sf"/>
</dbReference>
<evidence type="ECO:0000256" key="1">
    <source>
        <dbReference type="ARBA" id="ARBA00004123"/>
    </source>
</evidence>
<dbReference type="PROSITE" id="PS00027">
    <property type="entry name" value="HOMEOBOX_1"/>
    <property type="match status" value="1"/>
</dbReference>
<dbReference type="Pfam" id="PF02183">
    <property type="entry name" value="HALZ"/>
    <property type="match status" value="1"/>
</dbReference>
<keyword evidence="7 8" id="KW-0539">Nucleus</keyword>
<evidence type="ECO:0000259" key="12">
    <source>
        <dbReference type="PROSITE" id="PS50071"/>
    </source>
</evidence>
<evidence type="ECO:0000256" key="8">
    <source>
        <dbReference type="PROSITE-ProRule" id="PRU00108"/>
    </source>
</evidence>
<feature type="region of interest" description="Disordered" evidence="11">
    <location>
        <begin position="105"/>
        <end position="145"/>
    </location>
</feature>
<evidence type="ECO:0000313" key="13">
    <source>
        <dbReference type="EMBL" id="CAK9329894.1"/>
    </source>
</evidence>
<feature type="compositionally biased region" description="Low complexity" evidence="11">
    <location>
        <begin position="117"/>
        <end position="132"/>
    </location>
</feature>
<feature type="coiled-coil region" evidence="10">
    <location>
        <begin position="200"/>
        <end position="234"/>
    </location>
</feature>
<protein>
    <recommendedName>
        <fullName evidence="12">Homeobox domain-containing protein</fullName>
    </recommendedName>
</protein>
<dbReference type="InterPro" id="IPR003106">
    <property type="entry name" value="Leu_zip_homeo"/>
</dbReference>
<keyword evidence="4 8" id="KW-0238">DNA-binding</keyword>
<evidence type="ECO:0000256" key="2">
    <source>
        <dbReference type="ARBA" id="ARBA00006074"/>
    </source>
</evidence>
<evidence type="ECO:0000256" key="10">
    <source>
        <dbReference type="SAM" id="Coils"/>
    </source>
</evidence>
<evidence type="ECO:0000256" key="5">
    <source>
        <dbReference type="ARBA" id="ARBA00023155"/>
    </source>
</evidence>